<accession>V4BMK6</accession>
<evidence type="ECO:0000313" key="3">
    <source>
        <dbReference type="Proteomes" id="UP000030746"/>
    </source>
</evidence>
<dbReference type="GeneID" id="20249408"/>
<dbReference type="STRING" id="225164.V4BMK6"/>
<dbReference type="InterPro" id="IPR029357">
    <property type="entry name" value="SPATA7"/>
</dbReference>
<dbReference type="OMA" id="SHAFTEP"/>
<feature type="region of interest" description="Disordered" evidence="1">
    <location>
        <begin position="51"/>
        <end position="103"/>
    </location>
</feature>
<feature type="compositionally biased region" description="Basic and acidic residues" evidence="1">
    <location>
        <begin position="193"/>
        <end position="206"/>
    </location>
</feature>
<feature type="region of interest" description="Disordered" evidence="1">
    <location>
        <begin position="193"/>
        <end position="283"/>
    </location>
</feature>
<dbReference type="EMBL" id="KB202481">
    <property type="protein sequence ID" value="ESO90179.1"/>
    <property type="molecule type" value="Genomic_DNA"/>
</dbReference>
<dbReference type="HOGENOM" id="CLU_829732_0_0_1"/>
<dbReference type="AlphaFoldDB" id="V4BMK6"/>
<feature type="compositionally biased region" description="Basic and acidic residues" evidence="1">
    <location>
        <begin position="68"/>
        <end position="82"/>
    </location>
</feature>
<reference evidence="2 3" key="1">
    <citation type="journal article" date="2013" name="Nature">
        <title>Insights into bilaterian evolution from three spiralian genomes.</title>
        <authorList>
            <person name="Simakov O."/>
            <person name="Marletaz F."/>
            <person name="Cho S.J."/>
            <person name="Edsinger-Gonzales E."/>
            <person name="Havlak P."/>
            <person name="Hellsten U."/>
            <person name="Kuo D.H."/>
            <person name="Larsson T."/>
            <person name="Lv J."/>
            <person name="Arendt D."/>
            <person name="Savage R."/>
            <person name="Osoegawa K."/>
            <person name="de Jong P."/>
            <person name="Grimwood J."/>
            <person name="Chapman J.A."/>
            <person name="Shapiro H."/>
            <person name="Aerts A."/>
            <person name="Otillar R.P."/>
            <person name="Terry A.Y."/>
            <person name="Boore J.L."/>
            <person name="Grigoriev I.V."/>
            <person name="Lindberg D.R."/>
            <person name="Seaver E.C."/>
            <person name="Weisblat D.A."/>
            <person name="Putnam N.H."/>
            <person name="Rokhsar D.S."/>
        </authorList>
    </citation>
    <scope>NUCLEOTIDE SEQUENCE [LARGE SCALE GENOMIC DNA]</scope>
</reference>
<organism evidence="2 3">
    <name type="scientific">Lottia gigantea</name>
    <name type="common">Giant owl limpet</name>
    <dbReference type="NCBI Taxonomy" id="225164"/>
    <lineage>
        <taxon>Eukaryota</taxon>
        <taxon>Metazoa</taxon>
        <taxon>Spiralia</taxon>
        <taxon>Lophotrochozoa</taxon>
        <taxon>Mollusca</taxon>
        <taxon>Gastropoda</taxon>
        <taxon>Patellogastropoda</taxon>
        <taxon>Lottioidea</taxon>
        <taxon>Lottiidae</taxon>
        <taxon>Lottia</taxon>
    </lineage>
</organism>
<keyword evidence="3" id="KW-1185">Reference proteome</keyword>
<dbReference type="GO" id="GO:0036064">
    <property type="term" value="C:ciliary basal body"/>
    <property type="evidence" value="ECO:0007669"/>
    <property type="project" value="TreeGrafter"/>
</dbReference>
<protein>
    <submittedName>
        <fullName evidence="2">Uncharacterized protein</fullName>
    </submittedName>
</protein>
<dbReference type="RefSeq" id="XP_009059252.1">
    <property type="nucleotide sequence ID" value="XM_009061004.1"/>
</dbReference>
<name>V4BMK6_LOTGI</name>
<dbReference type="Pfam" id="PF15244">
    <property type="entry name" value="HSD3"/>
    <property type="match status" value="1"/>
</dbReference>
<feature type="compositionally biased region" description="Polar residues" evidence="1">
    <location>
        <begin position="215"/>
        <end position="225"/>
    </location>
</feature>
<dbReference type="KEGG" id="lgi:LOTGIDRAFT_233972"/>
<feature type="compositionally biased region" description="Polar residues" evidence="1">
    <location>
        <begin position="271"/>
        <end position="283"/>
    </location>
</feature>
<feature type="compositionally biased region" description="Polar residues" evidence="1">
    <location>
        <begin position="85"/>
        <end position="102"/>
    </location>
</feature>
<dbReference type="OrthoDB" id="6263678at2759"/>
<gene>
    <name evidence="2" type="ORF">LOTGIDRAFT_233972</name>
</gene>
<dbReference type="PANTHER" id="PTHR14917:SF4">
    <property type="entry name" value="SPERMATOGENESIS-ASSOCIATED 7"/>
    <property type="match status" value="1"/>
</dbReference>
<proteinExistence type="predicted"/>
<dbReference type="CTD" id="20249408"/>
<dbReference type="GO" id="GO:0005930">
    <property type="term" value="C:axoneme"/>
    <property type="evidence" value="ECO:0007669"/>
    <property type="project" value="TreeGrafter"/>
</dbReference>
<sequence>MRLKQNMNTVAALKGNLGLRSSPLSPTASKLSTQYLVLDHMSNHYKKISKAKSAIDSKPPKSMVNSQKARDNQRRKEFEKYGRSRSCTSLSRHTPTPGQQYGYTEDMYDETLWDDPEDEEDELVQSIMRTTLQTQTMSHPNKPNMEKTLQHHQDLHHSNAMATTMRPISSRSARSCVSNVSRLSEVTRKSTYDGDVVDKHQHRFTEPNKPFTPRTLKSNRQSKLSQYKYYTPPKNKRPSSSRSTRAENDTMVKTQESPRSPEKPRVKPRKSSVNQNDTFTDTHMFESLQSHDFQNYKNPSDVPPLEITVDKDHKEWLEDQVDKAKQRLSDDDDEF</sequence>
<dbReference type="Proteomes" id="UP000030746">
    <property type="component" value="Unassembled WGS sequence"/>
</dbReference>
<evidence type="ECO:0000313" key="2">
    <source>
        <dbReference type="EMBL" id="ESO90179.1"/>
    </source>
</evidence>
<evidence type="ECO:0000256" key="1">
    <source>
        <dbReference type="SAM" id="MobiDB-lite"/>
    </source>
</evidence>
<dbReference type="PANTHER" id="PTHR14917">
    <property type="entry name" value="SPERMATOGENESIS-ASSOCIATED PROTEIN 7"/>
    <property type="match status" value="1"/>
</dbReference>
<dbReference type="GO" id="GO:0000226">
    <property type="term" value="P:microtubule cytoskeleton organization"/>
    <property type="evidence" value="ECO:0007669"/>
    <property type="project" value="TreeGrafter"/>
</dbReference>